<accession>A0A495VMT9</accession>
<proteinExistence type="predicted"/>
<evidence type="ECO:0000313" key="7">
    <source>
        <dbReference type="Proteomes" id="UP000270626"/>
    </source>
</evidence>
<dbReference type="Proteomes" id="UP000270626">
    <property type="component" value="Unassembled WGS sequence"/>
</dbReference>
<dbReference type="CDD" id="cd02966">
    <property type="entry name" value="TlpA_like_family"/>
    <property type="match status" value="1"/>
</dbReference>
<keyword evidence="4" id="KW-0732">Signal</keyword>
<dbReference type="InterPro" id="IPR036249">
    <property type="entry name" value="Thioredoxin-like_sf"/>
</dbReference>
<dbReference type="Pfam" id="PF08534">
    <property type="entry name" value="Redoxin"/>
    <property type="match status" value="1"/>
</dbReference>
<dbReference type="AlphaFoldDB" id="A0A495VMT9"/>
<keyword evidence="3" id="KW-0676">Redox-active center</keyword>
<feature type="domain" description="Thioredoxin" evidence="5">
    <location>
        <begin position="22"/>
        <end position="166"/>
    </location>
</feature>
<dbReference type="EMBL" id="RBXP01000017">
    <property type="protein sequence ID" value="RKT50709.1"/>
    <property type="molecule type" value="Genomic_DNA"/>
</dbReference>
<feature type="chain" id="PRO_5019819930" evidence="4">
    <location>
        <begin position="25"/>
        <end position="166"/>
    </location>
</feature>
<organism evidence="6 7">
    <name type="scientific">Azonexus fungiphilus</name>
    <dbReference type="NCBI Taxonomy" id="146940"/>
    <lineage>
        <taxon>Bacteria</taxon>
        <taxon>Pseudomonadati</taxon>
        <taxon>Pseudomonadota</taxon>
        <taxon>Betaproteobacteria</taxon>
        <taxon>Rhodocyclales</taxon>
        <taxon>Azonexaceae</taxon>
        <taxon>Azonexus</taxon>
    </lineage>
</organism>
<dbReference type="InterPro" id="IPR017937">
    <property type="entry name" value="Thioredoxin_CS"/>
</dbReference>
<reference evidence="6 7" key="1">
    <citation type="submission" date="2018-10" db="EMBL/GenBank/DDBJ databases">
        <title>Genomic Encyclopedia of Type Strains, Phase IV (KMG-IV): sequencing the most valuable type-strain genomes for metagenomic binning, comparative biology and taxonomic classification.</title>
        <authorList>
            <person name="Goeker M."/>
        </authorList>
    </citation>
    <scope>NUCLEOTIDE SEQUENCE [LARGE SCALE GENOMIC DNA]</scope>
    <source>
        <strain evidence="6 7">DSM 23841</strain>
    </source>
</reference>
<sequence>MSARRLLAALGLVLGLGLPLAVGATDTTPLFAATLTGTDGQPVDLGKFRGKPLIVNFWARWCPPCRKEIPELVKLQGEFGGRGLVVLGIAVEDDPAAVKEFANAYDVNYPVVVDKKKALWLMQTLGNASTGLPFTLLIDRSGAIVQRKMGQFTRQDFDAAAPALLK</sequence>
<keyword evidence="2" id="KW-0201">Cytochrome c-type biogenesis</keyword>
<gene>
    <name evidence="6" type="ORF">DFR40_2633</name>
</gene>
<dbReference type="GO" id="GO:0015036">
    <property type="term" value="F:disulfide oxidoreductase activity"/>
    <property type="evidence" value="ECO:0007669"/>
    <property type="project" value="UniProtKB-ARBA"/>
</dbReference>
<dbReference type="Gene3D" id="3.40.30.10">
    <property type="entry name" value="Glutaredoxin"/>
    <property type="match status" value="1"/>
</dbReference>
<dbReference type="InterPro" id="IPR013766">
    <property type="entry name" value="Thioredoxin_domain"/>
</dbReference>
<dbReference type="InterPro" id="IPR050553">
    <property type="entry name" value="Thioredoxin_ResA/DsbE_sf"/>
</dbReference>
<evidence type="ECO:0000256" key="2">
    <source>
        <dbReference type="ARBA" id="ARBA00022748"/>
    </source>
</evidence>
<name>A0A495VMT9_9RHOO</name>
<dbReference type="PROSITE" id="PS51352">
    <property type="entry name" value="THIOREDOXIN_2"/>
    <property type="match status" value="1"/>
</dbReference>
<dbReference type="SUPFAM" id="SSF52833">
    <property type="entry name" value="Thioredoxin-like"/>
    <property type="match status" value="1"/>
</dbReference>
<evidence type="ECO:0000256" key="3">
    <source>
        <dbReference type="ARBA" id="ARBA00023284"/>
    </source>
</evidence>
<evidence type="ECO:0000313" key="6">
    <source>
        <dbReference type="EMBL" id="RKT50709.1"/>
    </source>
</evidence>
<dbReference type="GO" id="GO:0030313">
    <property type="term" value="C:cell envelope"/>
    <property type="evidence" value="ECO:0007669"/>
    <property type="project" value="UniProtKB-SubCell"/>
</dbReference>
<dbReference type="InterPro" id="IPR013740">
    <property type="entry name" value="Redoxin"/>
</dbReference>
<dbReference type="PANTHER" id="PTHR42852">
    <property type="entry name" value="THIOL:DISULFIDE INTERCHANGE PROTEIN DSBE"/>
    <property type="match status" value="1"/>
</dbReference>
<dbReference type="PANTHER" id="PTHR42852:SF13">
    <property type="entry name" value="PROTEIN DIPZ"/>
    <property type="match status" value="1"/>
</dbReference>
<evidence type="ECO:0000256" key="1">
    <source>
        <dbReference type="ARBA" id="ARBA00004196"/>
    </source>
</evidence>
<evidence type="ECO:0000259" key="5">
    <source>
        <dbReference type="PROSITE" id="PS51352"/>
    </source>
</evidence>
<comment type="subcellular location">
    <subcellularLocation>
        <location evidence="1">Cell envelope</location>
    </subcellularLocation>
</comment>
<dbReference type="GO" id="GO:0017004">
    <property type="term" value="P:cytochrome complex assembly"/>
    <property type="evidence" value="ECO:0007669"/>
    <property type="project" value="UniProtKB-KW"/>
</dbReference>
<feature type="signal peptide" evidence="4">
    <location>
        <begin position="1"/>
        <end position="24"/>
    </location>
</feature>
<keyword evidence="7" id="KW-1185">Reference proteome</keyword>
<dbReference type="PROSITE" id="PS00194">
    <property type="entry name" value="THIOREDOXIN_1"/>
    <property type="match status" value="1"/>
</dbReference>
<evidence type="ECO:0000256" key="4">
    <source>
        <dbReference type="SAM" id="SignalP"/>
    </source>
</evidence>
<dbReference type="RefSeq" id="WP_245985686.1">
    <property type="nucleotide sequence ID" value="NZ_RBXP01000017.1"/>
</dbReference>
<protein>
    <submittedName>
        <fullName evidence="6">Peroxiredoxin</fullName>
    </submittedName>
</protein>
<comment type="caution">
    <text evidence="6">The sequence shown here is derived from an EMBL/GenBank/DDBJ whole genome shotgun (WGS) entry which is preliminary data.</text>
</comment>